<sequence>MGNICCKNQEDDESDHLTPNETTLLLPPNHTQPVNSTEKSVTSVEPQKTSPEPNPFAEMTTIVENMFPKLIDVIEWEKNPPVVQSTLSNDDGSFSSSTRQDGEHNAKLIKTLQTLMQKKNYNLVNNTLISNNTSSTSLSSSSSAILPDCGSTTLVSVLSAKPVSQELCHYVSTMVEDINRLIIDDIKILHKEDLVVTFE</sequence>
<evidence type="ECO:0000313" key="2">
    <source>
        <dbReference type="EMBL" id="CAF1111264.1"/>
    </source>
</evidence>
<feature type="region of interest" description="Disordered" evidence="1">
    <location>
        <begin position="1"/>
        <end position="56"/>
    </location>
</feature>
<reference evidence="2" key="1">
    <citation type="submission" date="2021-02" db="EMBL/GenBank/DDBJ databases">
        <authorList>
            <person name="Nowell W R."/>
        </authorList>
    </citation>
    <scope>NUCLEOTIDE SEQUENCE</scope>
</reference>
<dbReference type="AlphaFoldDB" id="A0A814PW22"/>
<dbReference type="Proteomes" id="UP000663829">
    <property type="component" value="Unassembled WGS sequence"/>
</dbReference>
<keyword evidence="4" id="KW-1185">Reference proteome</keyword>
<gene>
    <name evidence="2" type="ORF">GPM918_LOCUS19245</name>
    <name evidence="3" type="ORF">SRO942_LOCUS19242</name>
</gene>
<dbReference type="Proteomes" id="UP000681722">
    <property type="component" value="Unassembled WGS sequence"/>
</dbReference>
<evidence type="ECO:0000256" key="1">
    <source>
        <dbReference type="SAM" id="MobiDB-lite"/>
    </source>
</evidence>
<organism evidence="2 4">
    <name type="scientific">Didymodactylos carnosus</name>
    <dbReference type="NCBI Taxonomy" id="1234261"/>
    <lineage>
        <taxon>Eukaryota</taxon>
        <taxon>Metazoa</taxon>
        <taxon>Spiralia</taxon>
        <taxon>Gnathifera</taxon>
        <taxon>Rotifera</taxon>
        <taxon>Eurotatoria</taxon>
        <taxon>Bdelloidea</taxon>
        <taxon>Philodinida</taxon>
        <taxon>Philodinidae</taxon>
        <taxon>Didymodactylos</taxon>
    </lineage>
</organism>
<feature type="compositionally biased region" description="Low complexity" evidence="1">
    <location>
        <begin position="17"/>
        <end position="31"/>
    </location>
</feature>
<dbReference type="EMBL" id="CAJOBC010005781">
    <property type="protein sequence ID" value="CAF3875628.1"/>
    <property type="molecule type" value="Genomic_DNA"/>
</dbReference>
<dbReference type="OrthoDB" id="10043450at2759"/>
<evidence type="ECO:0000313" key="3">
    <source>
        <dbReference type="EMBL" id="CAF3875628.1"/>
    </source>
</evidence>
<dbReference type="EMBL" id="CAJNOQ010005781">
    <property type="protein sequence ID" value="CAF1111264.1"/>
    <property type="molecule type" value="Genomic_DNA"/>
</dbReference>
<accession>A0A814PW22</accession>
<name>A0A814PW22_9BILA</name>
<protein>
    <submittedName>
        <fullName evidence="2">Uncharacterized protein</fullName>
    </submittedName>
</protein>
<feature type="compositionally biased region" description="Polar residues" evidence="1">
    <location>
        <begin position="32"/>
        <end position="51"/>
    </location>
</feature>
<evidence type="ECO:0000313" key="4">
    <source>
        <dbReference type="Proteomes" id="UP000663829"/>
    </source>
</evidence>
<comment type="caution">
    <text evidence="2">The sequence shown here is derived from an EMBL/GenBank/DDBJ whole genome shotgun (WGS) entry which is preliminary data.</text>
</comment>
<proteinExistence type="predicted"/>